<feature type="chain" id="PRO_5025519187" evidence="2">
    <location>
        <begin position="21"/>
        <end position="209"/>
    </location>
</feature>
<dbReference type="PANTHER" id="PTHR33927:SF1">
    <property type="entry name" value="TRANSMEMBRANE PROTEIN"/>
    <property type="match status" value="1"/>
</dbReference>
<evidence type="ECO:0000256" key="2">
    <source>
        <dbReference type="SAM" id="SignalP"/>
    </source>
</evidence>
<dbReference type="InterPro" id="IPR052979">
    <property type="entry name" value="Adenylate-forming_domain"/>
</dbReference>
<dbReference type="PANTHER" id="PTHR33927">
    <property type="entry name" value="TRANSMEMBRANE PROTEIN"/>
    <property type="match status" value="1"/>
</dbReference>
<keyword evidence="1" id="KW-1133">Transmembrane helix</keyword>
<keyword evidence="1" id="KW-0812">Transmembrane</keyword>
<dbReference type="EMBL" id="JAAGAX010000008">
    <property type="protein sequence ID" value="KAF2305255.1"/>
    <property type="molecule type" value="Genomic_DNA"/>
</dbReference>
<feature type="signal peptide" evidence="2">
    <location>
        <begin position="1"/>
        <end position="20"/>
    </location>
</feature>
<dbReference type="Proteomes" id="UP000467840">
    <property type="component" value="Chromosome 9"/>
</dbReference>
<protein>
    <submittedName>
        <fullName evidence="3">Uncharacterized protein</fullName>
    </submittedName>
</protein>
<evidence type="ECO:0000313" key="3">
    <source>
        <dbReference type="EMBL" id="KAF2305255.1"/>
    </source>
</evidence>
<keyword evidence="1" id="KW-0472">Membrane</keyword>
<name>A0A6A6LXZ5_HEVBR</name>
<sequence>MYKLLFVICLAVNITGPVLAATGHFPHSRRNAALFSIANFFASTLSRNEIFWWVVFWLAVNVFGRSWKPLRFKTCITSLLQSPGGMHSNCGISSIEGVKAGVLGRISPSPLSELHGFGIISDGKTEHMMLVGAVGDYTKHLITNPPNHLANWCFIWVAKGIEQSFGIEIKEMVSSHPKDKVIVHDSALLGRPDVSQMRFEAAKVICAYI</sequence>
<feature type="transmembrane region" description="Helical" evidence="1">
    <location>
        <begin position="50"/>
        <end position="67"/>
    </location>
</feature>
<organism evidence="3 4">
    <name type="scientific">Hevea brasiliensis</name>
    <name type="common">Para rubber tree</name>
    <name type="synonym">Siphonia brasiliensis</name>
    <dbReference type="NCBI Taxonomy" id="3981"/>
    <lineage>
        <taxon>Eukaryota</taxon>
        <taxon>Viridiplantae</taxon>
        <taxon>Streptophyta</taxon>
        <taxon>Embryophyta</taxon>
        <taxon>Tracheophyta</taxon>
        <taxon>Spermatophyta</taxon>
        <taxon>Magnoliopsida</taxon>
        <taxon>eudicotyledons</taxon>
        <taxon>Gunneridae</taxon>
        <taxon>Pentapetalae</taxon>
        <taxon>rosids</taxon>
        <taxon>fabids</taxon>
        <taxon>Malpighiales</taxon>
        <taxon>Euphorbiaceae</taxon>
        <taxon>Crotonoideae</taxon>
        <taxon>Micrandreae</taxon>
        <taxon>Hevea</taxon>
    </lineage>
</organism>
<dbReference type="AlphaFoldDB" id="A0A6A6LXZ5"/>
<accession>A0A6A6LXZ5</accession>
<keyword evidence="2" id="KW-0732">Signal</keyword>
<keyword evidence="4" id="KW-1185">Reference proteome</keyword>
<proteinExistence type="predicted"/>
<gene>
    <name evidence="3" type="ORF">GH714_003355</name>
</gene>
<evidence type="ECO:0000256" key="1">
    <source>
        <dbReference type="SAM" id="Phobius"/>
    </source>
</evidence>
<evidence type="ECO:0000313" key="4">
    <source>
        <dbReference type="Proteomes" id="UP000467840"/>
    </source>
</evidence>
<reference evidence="3 4" key="1">
    <citation type="journal article" date="2020" name="Mol. Plant">
        <title>The Chromosome-Based Rubber Tree Genome Provides New Insights into Spurge Genome Evolution and Rubber Biosynthesis.</title>
        <authorList>
            <person name="Liu J."/>
            <person name="Shi C."/>
            <person name="Shi C.C."/>
            <person name="Li W."/>
            <person name="Zhang Q.J."/>
            <person name="Zhang Y."/>
            <person name="Li K."/>
            <person name="Lu H.F."/>
            <person name="Shi C."/>
            <person name="Zhu S.T."/>
            <person name="Xiao Z.Y."/>
            <person name="Nan H."/>
            <person name="Yue Y."/>
            <person name="Zhu X.G."/>
            <person name="Wu Y."/>
            <person name="Hong X.N."/>
            <person name="Fan G.Y."/>
            <person name="Tong Y."/>
            <person name="Zhang D."/>
            <person name="Mao C.L."/>
            <person name="Liu Y.L."/>
            <person name="Hao S.J."/>
            <person name="Liu W.Q."/>
            <person name="Lv M.Q."/>
            <person name="Zhang H.B."/>
            <person name="Liu Y."/>
            <person name="Hu-Tang G.R."/>
            <person name="Wang J.P."/>
            <person name="Wang J.H."/>
            <person name="Sun Y.H."/>
            <person name="Ni S.B."/>
            <person name="Chen W.B."/>
            <person name="Zhang X.C."/>
            <person name="Jiao Y.N."/>
            <person name="Eichler E.E."/>
            <person name="Li G.H."/>
            <person name="Liu X."/>
            <person name="Gao L.Z."/>
        </authorList>
    </citation>
    <scope>NUCLEOTIDE SEQUENCE [LARGE SCALE GENOMIC DNA]</scope>
    <source>
        <strain evidence="4">cv. GT1</strain>
        <tissue evidence="3">Leaf</tissue>
    </source>
</reference>
<comment type="caution">
    <text evidence="3">The sequence shown here is derived from an EMBL/GenBank/DDBJ whole genome shotgun (WGS) entry which is preliminary data.</text>
</comment>